<name>A0A016UT65_9BILA</name>
<gene>
    <name evidence="1" type="primary">Acey_s0030.g2209</name>
    <name evidence="1" type="ORF">Y032_0030g2209</name>
</gene>
<reference evidence="2" key="1">
    <citation type="journal article" date="2015" name="Nat. Genet.">
        <title>The genome and transcriptome of the zoonotic hookworm Ancylostoma ceylanicum identify infection-specific gene families.</title>
        <authorList>
            <person name="Schwarz E.M."/>
            <person name="Hu Y."/>
            <person name="Antoshechkin I."/>
            <person name="Miller M.M."/>
            <person name="Sternberg P.W."/>
            <person name="Aroian R.V."/>
        </authorList>
    </citation>
    <scope>NUCLEOTIDE SEQUENCE</scope>
    <source>
        <strain evidence="2">HY135</strain>
    </source>
</reference>
<dbReference type="OrthoDB" id="5856395at2759"/>
<proteinExistence type="predicted"/>
<keyword evidence="2" id="KW-1185">Reference proteome</keyword>
<dbReference type="Proteomes" id="UP000024635">
    <property type="component" value="Unassembled WGS sequence"/>
</dbReference>
<dbReference type="AlphaFoldDB" id="A0A016UT65"/>
<organism evidence="1 2">
    <name type="scientific">Ancylostoma ceylanicum</name>
    <dbReference type="NCBI Taxonomy" id="53326"/>
    <lineage>
        <taxon>Eukaryota</taxon>
        <taxon>Metazoa</taxon>
        <taxon>Ecdysozoa</taxon>
        <taxon>Nematoda</taxon>
        <taxon>Chromadorea</taxon>
        <taxon>Rhabditida</taxon>
        <taxon>Rhabditina</taxon>
        <taxon>Rhabditomorpha</taxon>
        <taxon>Strongyloidea</taxon>
        <taxon>Ancylostomatidae</taxon>
        <taxon>Ancylostomatinae</taxon>
        <taxon>Ancylostoma</taxon>
    </lineage>
</organism>
<evidence type="ECO:0000313" key="2">
    <source>
        <dbReference type="Proteomes" id="UP000024635"/>
    </source>
</evidence>
<dbReference type="EMBL" id="JARK01001366">
    <property type="protein sequence ID" value="EYC17678.1"/>
    <property type="molecule type" value="Genomic_DNA"/>
</dbReference>
<evidence type="ECO:0000313" key="1">
    <source>
        <dbReference type="EMBL" id="EYC17678.1"/>
    </source>
</evidence>
<sequence>MVVPYETVATQHNPLICSMKVMPPKRMHDERCGPARIKWWRLKEKEETVTSRIELPLITNIDETWDNATQAIVEVARSKLGTSKPGCRKIDKQAWLWMDGVRIKVREKKRLYTYYSMTKRMTTGSSTW</sequence>
<accession>A0A016UT65</accession>
<dbReference type="STRING" id="53326.A0A016UT65"/>
<protein>
    <submittedName>
        <fullName evidence="1">Uncharacterized protein</fullName>
    </submittedName>
</protein>
<comment type="caution">
    <text evidence="1">The sequence shown here is derived from an EMBL/GenBank/DDBJ whole genome shotgun (WGS) entry which is preliminary data.</text>
</comment>